<dbReference type="Pfam" id="PF00072">
    <property type="entry name" value="Response_reg"/>
    <property type="match status" value="1"/>
</dbReference>
<dbReference type="Proteomes" id="UP000787635">
    <property type="component" value="Unassembled WGS sequence"/>
</dbReference>
<dbReference type="PANTHER" id="PTHR48111:SF1">
    <property type="entry name" value="TWO-COMPONENT RESPONSE REGULATOR ORR33"/>
    <property type="match status" value="1"/>
</dbReference>
<keyword evidence="5" id="KW-0804">Transcription</keyword>
<evidence type="ECO:0000256" key="3">
    <source>
        <dbReference type="ARBA" id="ARBA00023015"/>
    </source>
</evidence>
<name>A0ABX1DZJ6_9PROT</name>
<keyword evidence="9" id="KW-1185">Reference proteome</keyword>
<comment type="caution">
    <text evidence="8">The sequence shown here is derived from an EMBL/GenBank/DDBJ whole genome shotgun (WGS) entry which is preliminary data.</text>
</comment>
<keyword evidence="2" id="KW-0902">Two-component regulatory system</keyword>
<evidence type="ECO:0000256" key="2">
    <source>
        <dbReference type="ARBA" id="ARBA00023012"/>
    </source>
</evidence>
<keyword evidence="3" id="KW-0805">Transcription regulation</keyword>
<evidence type="ECO:0000256" key="1">
    <source>
        <dbReference type="ARBA" id="ARBA00022553"/>
    </source>
</evidence>
<feature type="domain" description="Response regulatory" evidence="7">
    <location>
        <begin position="7"/>
        <end position="120"/>
    </location>
</feature>
<reference evidence="8 9" key="1">
    <citation type="submission" date="2020-03" db="EMBL/GenBank/DDBJ databases">
        <title>Roseomonas selenitidurans sp. nov. isolated from urban soil.</title>
        <authorList>
            <person name="Liu H."/>
        </authorList>
    </citation>
    <scope>NUCLEOTIDE SEQUENCE [LARGE SCALE GENOMIC DNA]</scope>
    <source>
        <strain evidence="8 9">BU-1</strain>
    </source>
</reference>
<feature type="modified residue" description="4-aspartylphosphate" evidence="6">
    <location>
        <position position="57"/>
    </location>
</feature>
<dbReference type="InterPro" id="IPR039420">
    <property type="entry name" value="WalR-like"/>
</dbReference>
<sequence length="121" mass="12971">MQAAPQTLLLVEDDPLVRMTLVEGLTDAGYTVLEAEDAEVALHLLARRPEIDVLMTDINLPGADGFDLSHAARQLRPFLPVVYASGRLRAAEPGRGLPGAPFLAKPFTVARAAETIGSLLR</sequence>
<evidence type="ECO:0000259" key="7">
    <source>
        <dbReference type="PROSITE" id="PS50110"/>
    </source>
</evidence>
<evidence type="ECO:0000313" key="8">
    <source>
        <dbReference type="EMBL" id="NKC30296.1"/>
    </source>
</evidence>
<accession>A0ABX1DZJ6</accession>
<evidence type="ECO:0000256" key="5">
    <source>
        <dbReference type="ARBA" id="ARBA00023163"/>
    </source>
</evidence>
<dbReference type="PANTHER" id="PTHR48111">
    <property type="entry name" value="REGULATOR OF RPOS"/>
    <property type="match status" value="1"/>
</dbReference>
<proteinExistence type="predicted"/>
<evidence type="ECO:0000256" key="6">
    <source>
        <dbReference type="PROSITE-ProRule" id="PRU00169"/>
    </source>
</evidence>
<evidence type="ECO:0000313" key="9">
    <source>
        <dbReference type="Proteomes" id="UP000787635"/>
    </source>
</evidence>
<organism evidence="8 9">
    <name type="scientific">Falsiroseomonas selenitidurans</name>
    <dbReference type="NCBI Taxonomy" id="2716335"/>
    <lineage>
        <taxon>Bacteria</taxon>
        <taxon>Pseudomonadati</taxon>
        <taxon>Pseudomonadota</taxon>
        <taxon>Alphaproteobacteria</taxon>
        <taxon>Acetobacterales</taxon>
        <taxon>Roseomonadaceae</taxon>
        <taxon>Falsiroseomonas</taxon>
    </lineage>
</organism>
<evidence type="ECO:0000256" key="4">
    <source>
        <dbReference type="ARBA" id="ARBA00023125"/>
    </source>
</evidence>
<dbReference type="PROSITE" id="PS50110">
    <property type="entry name" value="RESPONSE_REGULATORY"/>
    <property type="match status" value="1"/>
</dbReference>
<dbReference type="InterPro" id="IPR011006">
    <property type="entry name" value="CheY-like_superfamily"/>
</dbReference>
<dbReference type="SUPFAM" id="SSF52172">
    <property type="entry name" value="CheY-like"/>
    <property type="match status" value="1"/>
</dbReference>
<dbReference type="EMBL" id="JAAVNE010000006">
    <property type="protein sequence ID" value="NKC30296.1"/>
    <property type="molecule type" value="Genomic_DNA"/>
</dbReference>
<gene>
    <name evidence="8" type="ORF">HEQ75_05445</name>
</gene>
<keyword evidence="4" id="KW-0238">DNA-binding</keyword>
<dbReference type="Gene3D" id="3.40.50.2300">
    <property type="match status" value="1"/>
</dbReference>
<dbReference type="RefSeq" id="WP_168027937.1">
    <property type="nucleotide sequence ID" value="NZ_JAAVNE010000006.1"/>
</dbReference>
<dbReference type="SMART" id="SM00448">
    <property type="entry name" value="REC"/>
    <property type="match status" value="1"/>
</dbReference>
<keyword evidence="1 6" id="KW-0597">Phosphoprotein</keyword>
<protein>
    <submittedName>
        <fullName evidence="8">Response regulator</fullName>
    </submittedName>
</protein>
<dbReference type="InterPro" id="IPR001789">
    <property type="entry name" value="Sig_transdc_resp-reg_receiver"/>
</dbReference>